<evidence type="ECO:0000259" key="13">
    <source>
        <dbReference type="Pfam" id="PF00808"/>
    </source>
</evidence>
<keyword evidence="4" id="KW-0805">Transcription regulation</keyword>
<feature type="compositionally biased region" description="Polar residues" evidence="12">
    <location>
        <begin position="134"/>
        <end position="158"/>
    </location>
</feature>
<evidence type="ECO:0000256" key="12">
    <source>
        <dbReference type="SAM" id="MobiDB-lite"/>
    </source>
</evidence>
<comment type="similarity">
    <text evidence="2">Belongs to the NFYB/HAP3 subunit family.</text>
</comment>
<evidence type="ECO:0000256" key="3">
    <source>
        <dbReference type="ARBA" id="ARBA00015277"/>
    </source>
</evidence>
<feature type="region of interest" description="Disordered" evidence="12">
    <location>
        <begin position="123"/>
        <end position="158"/>
    </location>
</feature>
<dbReference type="FunFam" id="1.10.20.10:FF:000110">
    <property type="entry name" value="Nuclear factor Y, subunit B1"/>
    <property type="match status" value="1"/>
</dbReference>
<dbReference type="SUPFAM" id="SSF47113">
    <property type="entry name" value="Histone-fold"/>
    <property type="match status" value="1"/>
</dbReference>
<keyword evidence="7" id="KW-0804">Transcription</keyword>
<proteinExistence type="inferred from homology"/>
<evidence type="ECO:0000256" key="11">
    <source>
        <dbReference type="ARBA" id="ARBA00031126"/>
    </source>
</evidence>
<accession>A0A2M4C0W4</accession>
<keyword evidence="8" id="KW-0539">Nucleus</keyword>
<comment type="subcellular location">
    <subcellularLocation>
        <location evidence="1">Nucleus</location>
    </subcellularLocation>
</comment>
<evidence type="ECO:0000256" key="10">
    <source>
        <dbReference type="ARBA" id="ARBA00029965"/>
    </source>
</evidence>
<comment type="function">
    <text evidence="9">Component of the sequence-specific heterotrimeric transcription factor (NF-Y) which specifically recognizes a 5'-CCAAT-3' box motif found in the promoters of its target genes. NF-Y can function as both an activator and a repressor, depending on its interacting cofactors.</text>
</comment>
<evidence type="ECO:0000256" key="2">
    <source>
        <dbReference type="ARBA" id="ARBA00009053"/>
    </source>
</evidence>
<dbReference type="EMBL" id="GGFJ01009783">
    <property type="protein sequence ID" value="MBW58924.1"/>
    <property type="molecule type" value="Transcribed_RNA"/>
</dbReference>
<dbReference type="Pfam" id="PF00808">
    <property type="entry name" value="CBFD_NFYB_HMF"/>
    <property type="match status" value="1"/>
</dbReference>
<dbReference type="AlphaFoldDB" id="A0A2M4C0W4"/>
<dbReference type="GO" id="GO:0001228">
    <property type="term" value="F:DNA-binding transcription activator activity, RNA polymerase II-specific"/>
    <property type="evidence" value="ECO:0007669"/>
    <property type="project" value="InterPro"/>
</dbReference>
<dbReference type="PANTHER" id="PTHR11064:SF9">
    <property type="entry name" value="NUCLEAR TRANSCRIPTION FACTOR Y SUBUNIT BETA"/>
    <property type="match status" value="1"/>
</dbReference>
<evidence type="ECO:0000313" key="14">
    <source>
        <dbReference type="EMBL" id="MBW58924.1"/>
    </source>
</evidence>
<keyword evidence="6" id="KW-0010">Activator</keyword>
<dbReference type="GO" id="GO:0000978">
    <property type="term" value="F:RNA polymerase II cis-regulatory region sequence-specific DNA binding"/>
    <property type="evidence" value="ECO:0007669"/>
    <property type="project" value="TreeGrafter"/>
</dbReference>
<dbReference type="PANTHER" id="PTHR11064">
    <property type="entry name" value="CCAAT-BINDING TRANSCRIPTION FACTOR-RELATED"/>
    <property type="match status" value="1"/>
</dbReference>
<dbReference type="InterPro" id="IPR003956">
    <property type="entry name" value="Transcrpt_fac_NFYB/HAP3_CS"/>
</dbReference>
<evidence type="ECO:0000256" key="4">
    <source>
        <dbReference type="ARBA" id="ARBA00023015"/>
    </source>
</evidence>
<dbReference type="GO" id="GO:0046982">
    <property type="term" value="F:protein heterodimerization activity"/>
    <property type="evidence" value="ECO:0007669"/>
    <property type="project" value="InterPro"/>
</dbReference>
<dbReference type="Gene3D" id="1.10.20.10">
    <property type="entry name" value="Histone, subunit A"/>
    <property type="match status" value="1"/>
</dbReference>
<sequence length="184" mass="20754">MQEDTAEDTQSDDSGAENVLKMSCPLREQDRFLPIANITKIMKRGIPPNGKIAKDARECIQECVSEFISFLTSEASDRCHMEKRKTINAEDVICSMYALGFENYIDPLKVFMAKYRECTAADRLSSDESHEPSQYESTEAQPVDNQQPSTSNQSNIVPGTSHTEIIYQTNDGTICFKNESFENM</sequence>
<feature type="compositionally biased region" description="Basic and acidic residues" evidence="12">
    <location>
        <begin position="123"/>
        <end position="133"/>
    </location>
</feature>
<feature type="domain" description="Transcription factor CBF/NF-Y/archaeal histone" evidence="13">
    <location>
        <begin position="32"/>
        <end position="94"/>
    </location>
</feature>
<evidence type="ECO:0000256" key="9">
    <source>
        <dbReference type="ARBA" id="ARBA00025263"/>
    </source>
</evidence>
<organism evidence="14">
    <name type="scientific">Anopheles marajoara</name>
    <dbReference type="NCBI Taxonomy" id="58244"/>
    <lineage>
        <taxon>Eukaryota</taxon>
        <taxon>Metazoa</taxon>
        <taxon>Ecdysozoa</taxon>
        <taxon>Arthropoda</taxon>
        <taxon>Hexapoda</taxon>
        <taxon>Insecta</taxon>
        <taxon>Pterygota</taxon>
        <taxon>Neoptera</taxon>
        <taxon>Endopterygota</taxon>
        <taxon>Diptera</taxon>
        <taxon>Nematocera</taxon>
        <taxon>Culicoidea</taxon>
        <taxon>Culicidae</taxon>
        <taxon>Anophelinae</taxon>
        <taxon>Anopheles</taxon>
    </lineage>
</organism>
<dbReference type="PRINTS" id="PR00615">
    <property type="entry name" value="CCAATSUBUNTA"/>
</dbReference>
<evidence type="ECO:0000256" key="1">
    <source>
        <dbReference type="ARBA" id="ARBA00004123"/>
    </source>
</evidence>
<dbReference type="InterPro" id="IPR027113">
    <property type="entry name" value="Transc_fact_NFYB/HAP3"/>
</dbReference>
<dbReference type="PROSITE" id="PS00685">
    <property type="entry name" value="NFYB_HAP3"/>
    <property type="match status" value="1"/>
</dbReference>
<dbReference type="InterPro" id="IPR009072">
    <property type="entry name" value="Histone-fold"/>
</dbReference>
<evidence type="ECO:0000256" key="6">
    <source>
        <dbReference type="ARBA" id="ARBA00023159"/>
    </source>
</evidence>
<protein>
    <recommendedName>
        <fullName evidence="3">Nuclear transcription factor Y subunit beta</fullName>
    </recommendedName>
    <alternativeName>
        <fullName evidence="10">CAAT box DNA-binding protein subunit B</fullName>
    </alternativeName>
    <alternativeName>
        <fullName evidence="11">Nuclear transcription factor Y subunit B</fullName>
    </alternativeName>
</protein>
<evidence type="ECO:0000256" key="7">
    <source>
        <dbReference type="ARBA" id="ARBA00023163"/>
    </source>
</evidence>
<dbReference type="GO" id="GO:0016602">
    <property type="term" value="C:CCAAT-binding factor complex"/>
    <property type="evidence" value="ECO:0007669"/>
    <property type="project" value="InterPro"/>
</dbReference>
<name>A0A2M4C0W4_9DIPT</name>
<evidence type="ECO:0000256" key="8">
    <source>
        <dbReference type="ARBA" id="ARBA00023242"/>
    </source>
</evidence>
<evidence type="ECO:0000256" key="5">
    <source>
        <dbReference type="ARBA" id="ARBA00023125"/>
    </source>
</evidence>
<keyword evidence="5" id="KW-0238">DNA-binding</keyword>
<dbReference type="InterPro" id="IPR003958">
    <property type="entry name" value="CBFA_NFYB_domain"/>
</dbReference>
<dbReference type="CDD" id="cd22907">
    <property type="entry name" value="HFD_NFYB"/>
    <property type="match status" value="1"/>
</dbReference>
<reference evidence="14" key="1">
    <citation type="submission" date="2018-01" db="EMBL/GenBank/DDBJ databases">
        <title>An insight into the sialome of Amazonian anophelines.</title>
        <authorList>
            <person name="Ribeiro J.M."/>
            <person name="Scarpassa V."/>
            <person name="Calvo E."/>
        </authorList>
    </citation>
    <scope>NUCLEOTIDE SEQUENCE</scope>
    <source>
        <tissue evidence="14">Salivary glands</tissue>
    </source>
</reference>